<keyword evidence="5" id="KW-0206">Cytoskeleton</keyword>
<dbReference type="OrthoDB" id="5799458at2759"/>
<dbReference type="EMBL" id="CAJHNH020001237">
    <property type="protein sequence ID" value="CAG5122198.1"/>
    <property type="molecule type" value="Genomic_DNA"/>
</dbReference>
<dbReference type="InterPro" id="IPR011992">
    <property type="entry name" value="EF-hand-dom_pair"/>
</dbReference>
<dbReference type="GO" id="GO:0005509">
    <property type="term" value="F:calcium ion binding"/>
    <property type="evidence" value="ECO:0007669"/>
    <property type="project" value="InterPro"/>
</dbReference>
<dbReference type="GO" id="GO:0005813">
    <property type="term" value="C:centrosome"/>
    <property type="evidence" value="ECO:0007669"/>
    <property type="project" value="UniProtKB-SubCell"/>
</dbReference>
<evidence type="ECO:0000259" key="8">
    <source>
        <dbReference type="PROSITE" id="PS50222"/>
    </source>
</evidence>
<keyword evidence="10" id="KW-1185">Reference proteome</keyword>
<evidence type="ECO:0000256" key="2">
    <source>
        <dbReference type="ARBA" id="ARBA00022490"/>
    </source>
</evidence>
<feature type="compositionally biased region" description="Polar residues" evidence="7">
    <location>
        <begin position="28"/>
        <end position="60"/>
    </location>
</feature>
<evidence type="ECO:0000256" key="7">
    <source>
        <dbReference type="SAM" id="MobiDB-lite"/>
    </source>
</evidence>
<reference evidence="9" key="1">
    <citation type="submission" date="2021-04" db="EMBL/GenBank/DDBJ databases">
        <authorList>
            <consortium name="Molecular Ecology Group"/>
        </authorList>
    </citation>
    <scope>NUCLEOTIDE SEQUENCE</scope>
</reference>
<dbReference type="PROSITE" id="PS00018">
    <property type="entry name" value="EF_HAND_1"/>
    <property type="match status" value="1"/>
</dbReference>
<comment type="caution">
    <text evidence="9">The sequence shown here is derived from an EMBL/GenBank/DDBJ whole genome shotgun (WGS) entry which is preliminary data.</text>
</comment>
<dbReference type="AlphaFoldDB" id="A0A8S3Z1H6"/>
<dbReference type="Proteomes" id="UP000678393">
    <property type="component" value="Unassembled WGS sequence"/>
</dbReference>
<evidence type="ECO:0000256" key="3">
    <source>
        <dbReference type="ARBA" id="ARBA00022553"/>
    </source>
</evidence>
<accession>A0A8S3Z1H6</accession>
<dbReference type="Gene3D" id="1.10.238.10">
    <property type="entry name" value="EF-hand"/>
    <property type="match status" value="1"/>
</dbReference>
<comment type="subcellular location">
    <subcellularLocation>
        <location evidence="1">Cytoplasm</location>
        <location evidence="1">Cytoskeleton</location>
        <location evidence="1">Microtubule organizing center</location>
        <location evidence="1">Centrosome</location>
    </subcellularLocation>
</comment>
<evidence type="ECO:0000256" key="5">
    <source>
        <dbReference type="ARBA" id="ARBA00023212"/>
    </source>
</evidence>
<dbReference type="PROSITE" id="PS50222">
    <property type="entry name" value="EF_HAND_2"/>
    <property type="match status" value="1"/>
</dbReference>
<keyword evidence="2" id="KW-0963">Cytoplasm</keyword>
<dbReference type="InterPro" id="IPR018247">
    <property type="entry name" value="EF_Hand_1_Ca_BS"/>
</dbReference>
<feature type="domain" description="EF-hand" evidence="8">
    <location>
        <begin position="1"/>
        <end position="32"/>
    </location>
</feature>
<dbReference type="PANTHER" id="PTHR18905">
    <property type="entry name" value="NINEIN"/>
    <property type="match status" value="1"/>
</dbReference>
<evidence type="ECO:0000256" key="6">
    <source>
        <dbReference type="SAM" id="Coils"/>
    </source>
</evidence>
<evidence type="ECO:0000256" key="1">
    <source>
        <dbReference type="ARBA" id="ARBA00004300"/>
    </source>
</evidence>
<organism evidence="9 10">
    <name type="scientific">Candidula unifasciata</name>
    <dbReference type="NCBI Taxonomy" id="100452"/>
    <lineage>
        <taxon>Eukaryota</taxon>
        <taxon>Metazoa</taxon>
        <taxon>Spiralia</taxon>
        <taxon>Lophotrochozoa</taxon>
        <taxon>Mollusca</taxon>
        <taxon>Gastropoda</taxon>
        <taxon>Heterobranchia</taxon>
        <taxon>Euthyneura</taxon>
        <taxon>Panpulmonata</taxon>
        <taxon>Eupulmonata</taxon>
        <taxon>Stylommatophora</taxon>
        <taxon>Helicina</taxon>
        <taxon>Helicoidea</taxon>
        <taxon>Geomitridae</taxon>
        <taxon>Candidula</taxon>
    </lineage>
</organism>
<feature type="region of interest" description="Disordered" evidence="7">
    <location>
        <begin position="28"/>
        <end position="69"/>
    </location>
</feature>
<evidence type="ECO:0000313" key="10">
    <source>
        <dbReference type="Proteomes" id="UP000678393"/>
    </source>
</evidence>
<proteinExistence type="predicted"/>
<feature type="coiled-coil region" evidence="6">
    <location>
        <begin position="153"/>
        <end position="187"/>
    </location>
</feature>
<dbReference type="InterPro" id="IPR002048">
    <property type="entry name" value="EF_hand_dom"/>
</dbReference>
<gene>
    <name evidence="9" type="ORF">CUNI_LOCUS7756</name>
</gene>
<keyword evidence="4" id="KW-0106">Calcium</keyword>
<dbReference type="SUPFAM" id="SSF47473">
    <property type="entry name" value="EF-hand"/>
    <property type="match status" value="1"/>
</dbReference>
<dbReference type="GO" id="GO:0034454">
    <property type="term" value="P:microtubule anchoring at centrosome"/>
    <property type="evidence" value="ECO:0007669"/>
    <property type="project" value="TreeGrafter"/>
</dbReference>
<sequence length="222" mass="24793">EQIKLFNKMDTNKDGLISLAELESGLHMSSSVHSPSAATQPQTLKHSQSQKSRPPSLSQSKGKKLRTFTTESHKLNDRETLLFSSVPHNEDGSASPEDILDLWDQLGIVHGSDLLMSLGFNTDRQINMSDLTAVLNEVLADLSSSDPVCFAALIGYQHELRHLRSALNEAVEENKKLQQDLSQANAYNSLLAIDMDDSHFQVDEYWKSKLLDTLRNIKGAYR</sequence>
<evidence type="ECO:0000256" key="4">
    <source>
        <dbReference type="ARBA" id="ARBA00022837"/>
    </source>
</evidence>
<feature type="non-terminal residue" evidence="9">
    <location>
        <position position="1"/>
    </location>
</feature>
<keyword evidence="3" id="KW-0597">Phosphoprotein</keyword>
<protein>
    <recommendedName>
        <fullName evidence="8">EF-hand domain-containing protein</fullName>
    </recommendedName>
</protein>
<name>A0A8S3Z1H6_9EUPU</name>
<dbReference type="PANTHER" id="PTHR18905:SF13">
    <property type="entry name" value="NON-CENTROSOMAL MICROTUBULE ARRAY"/>
    <property type="match status" value="1"/>
</dbReference>
<evidence type="ECO:0000313" key="9">
    <source>
        <dbReference type="EMBL" id="CAG5122198.1"/>
    </source>
</evidence>
<keyword evidence="6" id="KW-0175">Coiled coil</keyword>